<feature type="transmembrane region" description="Helical" evidence="3">
    <location>
        <begin position="49"/>
        <end position="70"/>
    </location>
</feature>
<dbReference type="PANTHER" id="PTHR21666:SF270">
    <property type="entry name" value="MUREIN HYDROLASE ACTIVATOR ENVC"/>
    <property type="match status" value="1"/>
</dbReference>
<evidence type="ECO:0000256" key="3">
    <source>
        <dbReference type="SAM" id="Phobius"/>
    </source>
</evidence>
<keyword evidence="6" id="KW-1185">Reference proteome</keyword>
<dbReference type="Gene3D" id="2.70.70.10">
    <property type="entry name" value="Glucose Permease (Domain IIA)"/>
    <property type="match status" value="1"/>
</dbReference>
<gene>
    <name evidence="5" type="ORF">DFJ64_3029</name>
</gene>
<dbReference type="GO" id="GO:0004222">
    <property type="term" value="F:metalloendopeptidase activity"/>
    <property type="evidence" value="ECO:0007669"/>
    <property type="project" value="TreeGrafter"/>
</dbReference>
<comment type="caution">
    <text evidence="5">The sequence shown here is derived from an EMBL/GenBank/DDBJ whole genome shotgun (WGS) entry which is preliminary data.</text>
</comment>
<feature type="domain" description="M23ase beta-sheet core" evidence="4">
    <location>
        <begin position="360"/>
        <end position="458"/>
    </location>
</feature>
<keyword evidence="3" id="KW-0812">Transmembrane</keyword>
<keyword evidence="1" id="KW-0175">Coiled coil</keyword>
<organism evidence="5 6">
    <name type="scientific">Thermasporomyces composti</name>
    <dbReference type="NCBI Taxonomy" id="696763"/>
    <lineage>
        <taxon>Bacteria</taxon>
        <taxon>Bacillati</taxon>
        <taxon>Actinomycetota</taxon>
        <taxon>Actinomycetes</taxon>
        <taxon>Propionibacteriales</taxon>
        <taxon>Nocardioidaceae</taxon>
        <taxon>Thermasporomyces</taxon>
    </lineage>
</organism>
<dbReference type="Pfam" id="PF01551">
    <property type="entry name" value="Peptidase_M23"/>
    <property type="match status" value="1"/>
</dbReference>
<dbReference type="Proteomes" id="UP000256485">
    <property type="component" value="Unassembled WGS sequence"/>
</dbReference>
<feature type="compositionally biased region" description="Basic and acidic residues" evidence="2">
    <location>
        <begin position="311"/>
        <end position="332"/>
    </location>
</feature>
<dbReference type="InterPro" id="IPR016047">
    <property type="entry name" value="M23ase_b-sheet_dom"/>
</dbReference>
<evidence type="ECO:0000256" key="1">
    <source>
        <dbReference type="SAM" id="Coils"/>
    </source>
</evidence>
<reference evidence="5 6" key="1">
    <citation type="submission" date="2018-08" db="EMBL/GenBank/DDBJ databases">
        <title>Sequencing the genomes of 1000 actinobacteria strains.</title>
        <authorList>
            <person name="Klenk H.-P."/>
        </authorList>
    </citation>
    <scope>NUCLEOTIDE SEQUENCE [LARGE SCALE GENOMIC DNA]</scope>
    <source>
        <strain evidence="5 6">DSM 22891</strain>
    </source>
</reference>
<dbReference type="Gene3D" id="6.10.250.3150">
    <property type="match status" value="1"/>
</dbReference>
<feature type="coiled-coil region" evidence="1">
    <location>
        <begin position="78"/>
        <end position="161"/>
    </location>
</feature>
<feature type="region of interest" description="Disordered" evidence="2">
    <location>
        <begin position="311"/>
        <end position="339"/>
    </location>
</feature>
<evidence type="ECO:0000256" key="2">
    <source>
        <dbReference type="SAM" id="MobiDB-lite"/>
    </source>
</evidence>
<dbReference type="InterPro" id="IPR050570">
    <property type="entry name" value="Cell_wall_metabolism_enzyme"/>
</dbReference>
<dbReference type="CDD" id="cd12797">
    <property type="entry name" value="M23_peptidase"/>
    <property type="match status" value="1"/>
</dbReference>
<name>A0A3D9VEM4_THECX</name>
<keyword evidence="3" id="KW-1133">Transmembrane helix</keyword>
<keyword evidence="3" id="KW-0472">Membrane</keyword>
<sequence length="462" mass="50505">MVGNGRAGVEKALARTRHADGGSPCTRAEGAVPERAALGRLGWRSRRSLAGVLVLVLTLALTLTTGAPSAQAGPEEDKRRVERQLEEARHDLDESSAQLLAATKALRETEARLAAARTRLEAVRGQLAAAAARDAALAASLRQARERLAEAKAGVRRSHRRVAEQRARIAAFANASYQVSGVAELAAILGSAEPGDLLGQVQIVSSVSESQRTALARLDAATATLAGQRAALEEAEREVARQRAEAAANLARIRALEREASAAEKRVRALVEERKAAVAEAERAKAEDLRRYQQLVAERERIRRMLEELARQEREREEQRRKRKDDRSDDSGARLLRPVDGPITSHYGMRFHPILRRWKLHDGTDFGASCGTPVRAAASGRVLARYYNAGYGRRILLAHGRMDGASTVTTYNHLSSYAVGVNQWVRRGQVIGYVGTTGYSTGCHLHFMVLRDGRTVNPMNYL</sequence>
<proteinExistence type="predicted"/>
<protein>
    <submittedName>
        <fullName evidence="5">Peptidase M23-like protein</fullName>
    </submittedName>
</protein>
<dbReference type="SUPFAM" id="SSF51261">
    <property type="entry name" value="Duplicated hybrid motif"/>
    <property type="match status" value="1"/>
</dbReference>
<dbReference type="EMBL" id="QTUC01000001">
    <property type="protein sequence ID" value="REF37585.1"/>
    <property type="molecule type" value="Genomic_DNA"/>
</dbReference>
<dbReference type="AlphaFoldDB" id="A0A3D9VEM4"/>
<dbReference type="PANTHER" id="PTHR21666">
    <property type="entry name" value="PEPTIDASE-RELATED"/>
    <property type="match status" value="1"/>
</dbReference>
<accession>A0A3D9VEM4</accession>
<evidence type="ECO:0000313" key="5">
    <source>
        <dbReference type="EMBL" id="REF37585.1"/>
    </source>
</evidence>
<evidence type="ECO:0000313" key="6">
    <source>
        <dbReference type="Proteomes" id="UP000256485"/>
    </source>
</evidence>
<dbReference type="InterPro" id="IPR011055">
    <property type="entry name" value="Dup_hybrid_motif"/>
</dbReference>
<evidence type="ECO:0000259" key="4">
    <source>
        <dbReference type="Pfam" id="PF01551"/>
    </source>
</evidence>